<dbReference type="AlphaFoldDB" id="A0A0D8FW62"/>
<protein>
    <submittedName>
        <fullName evidence="1">Uncharacterized protein</fullName>
    </submittedName>
</protein>
<evidence type="ECO:0000313" key="1">
    <source>
        <dbReference type="EMBL" id="KJE77184.1"/>
    </source>
</evidence>
<accession>A0A0D8FW62</accession>
<gene>
    <name evidence="1" type="ORF">FEAC_11170</name>
</gene>
<organism evidence="1 2">
    <name type="scientific">Ferrimicrobium acidiphilum DSM 19497</name>
    <dbReference type="NCBI Taxonomy" id="1121877"/>
    <lineage>
        <taxon>Bacteria</taxon>
        <taxon>Bacillati</taxon>
        <taxon>Actinomycetota</taxon>
        <taxon>Acidimicrobiia</taxon>
        <taxon>Acidimicrobiales</taxon>
        <taxon>Acidimicrobiaceae</taxon>
        <taxon>Ferrimicrobium</taxon>
    </lineage>
</organism>
<reference evidence="1 2" key="1">
    <citation type="submission" date="2015-01" db="EMBL/GenBank/DDBJ databases">
        <title>Draft genome of the acidophilic iron oxidizer Ferrimicrobium acidiphilum strain T23.</title>
        <authorList>
            <person name="Poehlein A."/>
            <person name="Eisen S."/>
            <person name="Schloemann M."/>
            <person name="Johnson B.D."/>
            <person name="Daniel R."/>
            <person name="Muehling M."/>
        </authorList>
    </citation>
    <scope>NUCLEOTIDE SEQUENCE [LARGE SCALE GENOMIC DNA]</scope>
    <source>
        <strain evidence="1 2">T23</strain>
    </source>
</reference>
<evidence type="ECO:0000313" key="2">
    <source>
        <dbReference type="Proteomes" id="UP000032336"/>
    </source>
</evidence>
<keyword evidence="2" id="KW-1185">Reference proteome</keyword>
<proteinExistence type="predicted"/>
<dbReference type="EMBL" id="JXUW01000007">
    <property type="protein sequence ID" value="KJE77184.1"/>
    <property type="molecule type" value="Genomic_DNA"/>
</dbReference>
<comment type="caution">
    <text evidence="1">The sequence shown here is derived from an EMBL/GenBank/DDBJ whole genome shotgun (WGS) entry which is preliminary data.</text>
</comment>
<name>A0A0D8FW62_9ACTN</name>
<sequence>MSAAVDMTVMEPKEQEPNKSLGVQLFDASLGISTFIEVGYLSE</sequence>
<dbReference type="Proteomes" id="UP000032336">
    <property type="component" value="Unassembled WGS sequence"/>
</dbReference>